<proteinExistence type="predicted"/>
<protein>
    <submittedName>
        <fullName evidence="2">Uncharacterized protein</fullName>
    </submittedName>
</protein>
<accession>A0ABD0TT74</accession>
<comment type="caution">
    <text evidence="2">The sequence shown here is derived from an EMBL/GenBank/DDBJ whole genome shotgun (WGS) entry which is preliminary data.</text>
</comment>
<evidence type="ECO:0000256" key="1">
    <source>
        <dbReference type="SAM" id="MobiDB-lite"/>
    </source>
</evidence>
<feature type="compositionally biased region" description="Basic and acidic residues" evidence="1">
    <location>
        <begin position="249"/>
        <end position="258"/>
    </location>
</feature>
<evidence type="ECO:0000313" key="3">
    <source>
        <dbReference type="Proteomes" id="UP001552299"/>
    </source>
</evidence>
<keyword evidence="3" id="KW-1185">Reference proteome</keyword>
<evidence type="ECO:0000313" key="2">
    <source>
        <dbReference type="EMBL" id="KAL0902850.1"/>
    </source>
</evidence>
<feature type="region of interest" description="Disordered" evidence="1">
    <location>
        <begin position="245"/>
        <end position="292"/>
    </location>
</feature>
<dbReference type="EMBL" id="JANQDX010000094">
    <property type="protein sequence ID" value="KAL0902850.1"/>
    <property type="molecule type" value="Genomic_DNA"/>
</dbReference>
<dbReference type="AlphaFoldDB" id="A0ABD0TT74"/>
<gene>
    <name evidence="2" type="ORF">M5K25_028481</name>
</gene>
<dbReference type="Proteomes" id="UP001552299">
    <property type="component" value="Unassembled WGS sequence"/>
</dbReference>
<name>A0ABD0TT74_DENTH</name>
<organism evidence="2 3">
    <name type="scientific">Dendrobium thyrsiflorum</name>
    <name type="common">Pinecone-like raceme dendrobium</name>
    <name type="synonym">Orchid</name>
    <dbReference type="NCBI Taxonomy" id="117978"/>
    <lineage>
        <taxon>Eukaryota</taxon>
        <taxon>Viridiplantae</taxon>
        <taxon>Streptophyta</taxon>
        <taxon>Embryophyta</taxon>
        <taxon>Tracheophyta</taxon>
        <taxon>Spermatophyta</taxon>
        <taxon>Magnoliopsida</taxon>
        <taxon>Liliopsida</taxon>
        <taxon>Asparagales</taxon>
        <taxon>Orchidaceae</taxon>
        <taxon>Epidendroideae</taxon>
        <taxon>Malaxideae</taxon>
        <taxon>Dendrobiinae</taxon>
        <taxon>Dendrobium</taxon>
    </lineage>
</organism>
<reference evidence="2 3" key="1">
    <citation type="journal article" date="2024" name="Plant Biotechnol. J.">
        <title>Dendrobium thyrsiflorum genome and its molecular insights into genes involved in important horticultural traits.</title>
        <authorList>
            <person name="Chen B."/>
            <person name="Wang J.Y."/>
            <person name="Zheng P.J."/>
            <person name="Li K.L."/>
            <person name="Liang Y.M."/>
            <person name="Chen X.F."/>
            <person name="Zhang C."/>
            <person name="Zhao X."/>
            <person name="He X."/>
            <person name="Zhang G.Q."/>
            <person name="Liu Z.J."/>
            <person name="Xu Q."/>
        </authorList>
    </citation>
    <scope>NUCLEOTIDE SEQUENCE [LARGE SCALE GENOMIC DNA]</scope>
    <source>
        <strain evidence="2">GZMU011</strain>
    </source>
</reference>
<sequence>MGQVQVDNPDLFVKSGRSFDGKNMRCITSEVVKESEPRLLFLIAASVIRFPSSFKTGNPRPVDFEKQFSTIYEKIDEKIDEKIVIMEEMMKKLLEAIGTVGGVLHRISISFLIVSSRISFPFDLAVGIAVEVFNCISSFIISSKFSNLPSIAEIRFFINPASARSFPISPSNFSSNASTLLLSIGCRKEMNSDHFGKRYYKNKKPEIDHNILLLMSAALHLLSVDNTMSDLKALSARTKQSFPNLRNASESEKVESKLENGWAAGGNRRSDEPGVLELVPVSPPAASRRPSISLFSDKPSRIRLSARLCGEDRGPWPHRSRDRLGTALL</sequence>